<dbReference type="RefSeq" id="WP_007785657.1">
    <property type="nucleotide sequence ID" value="NZ_BAABIN010000012.1"/>
</dbReference>
<dbReference type="GO" id="GO:0003676">
    <property type="term" value="F:nucleic acid binding"/>
    <property type="evidence" value="ECO:0007669"/>
    <property type="project" value="InterPro"/>
</dbReference>
<dbReference type="SUPFAM" id="SSF52980">
    <property type="entry name" value="Restriction endonuclease-like"/>
    <property type="match status" value="1"/>
</dbReference>
<keyword evidence="3" id="KW-1185">Reference proteome</keyword>
<accession>A0A939BT68</accession>
<name>A0A939BT68_9BACL</name>
<reference evidence="2" key="1">
    <citation type="submission" date="2021-01" db="EMBL/GenBank/DDBJ databases">
        <title>Genomic Encyclopedia of Type Strains, Phase IV (KMG-IV): sequencing the most valuable type-strain genomes for metagenomic binning, comparative biology and taxonomic classification.</title>
        <authorList>
            <person name="Goeker M."/>
        </authorList>
    </citation>
    <scope>NUCLEOTIDE SEQUENCE</scope>
    <source>
        <strain evidence="2">DSM 25523</strain>
    </source>
</reference>
<evidence type="ECO:0000313" key="3">
    <source>
        <dbReference type="Proteomes" id="UP000717624"/>
    </source>
</evidence>
<gene>
    <name evidence="2" type="ORF">JOD01_002840</name>
</gene>
<sequence length="181" mass="20985">MDKKQMALRNKNKEAQHRGDDFQAEMRRSWRLLPNLWRIRLKDGGGNSVAADELVIAEGVNILAEHKRTKKSSFQLDFLRPNQIQGLVDFDQVIKRNVGLVFVSFYDTNKDLDECYAIRLVYALEYMKKKGRVSISLDELRELQLPGRQAWNGKWAVAVPRLEAAERTFDLRGVLDCFKCL</sequence>
<comment type="caution">
    <text evidence="2">The sequence shown here is derived from an EMBL/GenBank/DDBJ whole genome shotgun (WGS) entry which is preliminary data.</text>
</comment>
<evidence type="ECO:0000256" key="1">
    <source>
        <dbReference type="SAM" id="MobiDB-lite"/>
    </source>
</evidence>
<proteinExistence type="predicted"/>
<dbReference type="AlphaFoldDB" id="A0A939BT68"/>
<dbReference type="InterPro" id="IPR011856">
    <property type="entry name" value="tRNA_endonuc-like_dom_sf"/>
</dbReference>
<dbReference type="InterPro" id="IPR011335">
    <property type="entry name" value="Restrct_endonuc-II-like"/>
</dbReference>
<evidence type="ECO:0000313" key="2">
    <source>
        <dbReference type="EMBL" id="MBM7591213.1"/>
    </source>
</evidence>
<dbReference type="EMBL" id="JAFBEB010000010">
    <property type="protein sequence ID" value="MBM7591213.1"/>
    <property type="molecule type" value="Genomic_DNA"/>
</dbReference>
<dbReference type="Gene3D" id="3.40.1350.10">
    <property type="match status" value="1"/>
</dbReference>
<protein>
    <submittedName>
        <fullName evidence="2">Uncharacterized protein</fullName>
    </submittedName>
</protein>
<organism evidence="2 3">
    <name type="scientific">Brevibacillus fulvus</name>
    <dbReference type="NCBI Taxonomy" id="1125967"/>
    <lineage>
        <taxon>Bacteria</taxon>
        <taxon>Bacillati</taxon>
        <taxon>Bacillota</taxon>
        <taxon>Bacilli</taxon>
        <taxon>Bacillales</taxon>
        <taxon>Paenibacillaceae</taxon>
        <taxon>Brevibacillus</taxon>
    </lineage>
</organism>
<feature type="region of interest" description="Disordered" evidence="1">
    <location>
        <begin position="1"/>
        <end position="20"/>
    </location>
</feature>
<dbReference type="Proteomes" id="UP000717624">
    <property type="component" value="Unassembled WGS sequence"/>
</dbReference>